<feature type="non-terminal residue" evidence="1">
    <location>
        <position position="110"/>
    </location>
</feature>
<name>A0A1B7MG88_9AGAM</name>
<dbReference type="OrthoDB" id="3263571at2759"/>
<feature type="non-terminal residue" evidence="1">
    <location>
        <position position="1"/>
    </location>
</feature>
<dbReference type="EMBL" id="KV449321">
    <property type="protein sequence ID" value="OAX31613.1"/>
    <property type="molecule type" value="Genomic_DNA"/>
</dbReference>
<dbReference type="InParanoid" id="A0A1B7MG88"/>
<proteinExistence type="predicted"/>
<protein>
    <submittedName>
        <fullName evidence="1">Uncharacterized protein</fullName>
    </submittedName>
</protein>
<organism evidence="1 2">
    <name type="scientific">Rhizopogon vinicolor AM-OR11-026</name>
    <dbReference type="NCBI Taxonomy" id="1314800"/>
    <lineage>
        <taxon>Eukaryota</taxon>
        <taxon>Fungi</taxon>
        <taxon>Dikarya</taxon>
        <taxon>Basidiomycota</taxon>
        <taxon>Agaricomycotina</taxon>
        <taxon>Agaricomycetes</taxon>
        <taxon>Agaricomycetidae</taxon>
        <taxon>Boletales</taxon>
        <taxon>Suillineae</taxon>
        <taxon>Rhizopogonaceae</taxon>
        <taxon>Rhizopogon</taxon>
    </lineage>
</organism>
<dbReference type="AlphaFoldDB" id="A0A1B7MG88"/>
<evidence type="ECO:0000313" key="1">
    <source>
        <dbReference type="EMBL" id="OAX31613.1"/>
    </source>
</evidence>
<evidence type="ECO:0000313" key="2">
    <source>
        <dbReference type="Proteomes" id="UP000092154"/>
    </source>
</evidence>
<reference evidence="1 2" key="1">
    <citation type="submission" date="2016-06" db="EMBL/GenBank/DDBJ databases">
        <title>Comparative genomics of the ectomycorrhizal sister species Rhizopogon vinicolor and Rhizopogon vesiculosus (Basidiomycota: Boletales) reveals a divergence of the mating type B locus.</title>
        <authorList>
            <consortium name="DOE Joint Genome Institute"/>
            <person name="Mujic A.B."/>
            <person name="Kuo A."/>
            <person name="Tritt A."/>
            <person name="Lipzen A."/>
            <person name="Chen C."/>
            <person name="Johnson J."/>
            <person name="Sharma A."/>
            <person name="Barry K."/>
            <person name="Grigoriev I.V."/>
            <person name="Spatafora J.W."/>
        </authorList>
    </citation>
    <scope>NUCLEOTIDE SEQUENCE [LARGE SCALE GENOMIC DNA]</scope>
    <source>
        <strain evidence="1 2">AM-OR11-026</strain>
    </source>
</reference>
<dbReference type="Proteomes" id="UP000092154">
    <property type="component" value="Unassembled WGS sequence"/>
</dbReference>
<gene>
    <name evidence="1" type="ORF">K503DRAFT_649864</name>
</gene>
<sequence>FNGNKEKSALWFLQTRSCIKVNEHIYDIDEKKIIFVLSLMTEKTAASWAKVMYNRAYTTTIVTPATANTAAVMGIVGFRTWDAFTAEYKLAFSPVDQKGGSMLRLSTWKQ</sequence>
<accession>A0A1B7MG88</accession>
<keyword evidence="2" id="KW-1185">Reference proteome</keyword>